<dbReference type="Pfam" id="PF11611">
    <property type="entry name" value="DUF4352"/>
    <property type="match status" value="1"/>
</dbReference>
<dbReference type="InterPro" id="IPR029051">
    <property type="entry name" value="DUF4352"/>
</dbReference>
<reference evidence="5 6" key="1">
    <citation type="submission" date="2019-06" db="EMBL/GenBank/DDBJ databases">
        <title>Sequencing the genomes of 1000 actinobacteria strains.</title>
        <authorList>
            <person name="Klenk H.-P."/>
        </authorList>
    </citation>
    <scope>NUCLEOTIDE SEQUENCE [LARGE SCALE GENOMIC DNA]</scope>
    <source>
        <strain evidence="5 6">DSM 44826</strain>
    </source>
</reference>
<dbReference type="Proteomes" id="UP000317940">
    <property type="component" value="Unassembled WGS sequence"/>
</dbReference>
<organism evidence="5 6">
    <name type="scientific">Kitasatospora viridis</name>
    <dbReference type="NCBI Taxonomy" id="281105"/>
    <lineage>
        <taxon>Bacteria</taxon>
        <taxon>Bacillati</taxon>
        <taxon>Actinomycetota</taxon>
        <taxon>Actinomycetes</taxon>
        <taxon>Kitasatosporales</taxon>
        <taxon>Streptomycetaceae</taxon>
        <taxon>Kitasatospora</taxon>
    </lineage>
</organism>
<keyword evidence="1 3" id="KW-0732">Signal</keyword>
<evidence type="ECO:0000313" key="5">
    <source>
        <dbReference type="EMBL" id="TWF98226.1"/>
    </source>
</evidence>
<feature type="signal peptide" evidence="3">
    <location>
        <begin position="1"/>
        <end position="20"/>
    </location>
</feature>
<feature type="region of interest" description="Disordered" evidence="2">
    <location>
        <begin position="23"/>
        <end position="56"/>
    </location>
</feature>
<dbReference type="Gene3D" id="2.60.40.1240">
    <property type="match status" value="1"/>
</dbReference>
<comment type="caution">
    <text evidence="5">The sequence shown here is derived from an EMBL/GenBank/DDBJ whole genome shotgun (WGS) entry which is preliminary data.</text>
</comment>
<evidence type="ECO:0000256" key="1">
    <source>
        <dbReference type="ARBA" id="ARBA00022729"/>
    </source>
</evidence>
<dbReference type="EMBL" id="VIWT01000001">
    <property type="protein sequence ID" value="TWF98226.1"/>
    <property type="molecule type" value="Genomic_DNA"/>
</dbReference>
<dbReference type="InterPro" id="IPR029050">
    <property type="entry name" value="Immunoprotect_excell_Ig-like"/>
</dbReference>
<gene>
    <name evidence="5" type="ORF">FHX73_112030</name>
</gene>
<feature type="domain" description="DUF4352" evidence="4">
    <location>
        <begin position="76"/>
        <end position="177"/>
    </location>
</feature>
<evidence type="ECO:0000313" key="6">
    <source>
        <dbReference type="Proteomes" id="UP000317940"/>
    </source>
</evidence>
<evidence type="ECO:0000259" key="4">
    <source>
        <dbReference type="Pfam" id="PF11611"/>
    </source>
</evidence>
<accession>A0A561UFU9</accession>
<feature type="compositionally biased region" description="Polar residues" evidence="2">
    <location>
        <begin position="23"/>
        <end position="45"/>
    </location>
</feature>
<keyword evidence="6" id="KW-1185">Reference proteome</keyword>
<name>A0A561UFU9_9ACTN</name>
<feature type="chain" id="PRO_5038926530" evidence="3">
    <location>
        <begin position="21"/>
        <end position="195"/>
    </location>
</feature>
<evidence type="ECO:0000256" key="3">
    <source>
        <dbReference type="SAM" id="SignalP"/>
    </source>
</evidence>
<evidence type="ECO:0000256" key="2">
    <source>
        <dbReference type="SAM" id="MobiDB-lite"/>
    </source>
</evidence>
<dbReference type="AlphaFoldDB" id="A0A561UFU9"/>
<sequence>MRRTAALITGTALLALAVSACGPTSSGSTVSTKPKQTAAGTSTPGSPAGSPAAKSPTVAKVGDTIALKGMSNGASADITVVKVVDNAQSATDGSTPADGKRWIAIQFRIKNTGSAAYSDAPSNGATVRDDQGQSYDAVVDDTTAGQSFPVPLNIAPGDSALGFITFEVPTGAKLTKAQFALDSGFADQSGQWQLG</sequence>
<dbReference type="PROSITE" id="PS51257">
    <property type="entry name" value="PROKAR_LIPOPROTEIN"/>
    <property type="match status" value="1"/>
</dbReference>
<dbReference type="RefSeq" id="WP_246213446.1">
    <property type="nucleotide sequence ID" value="NZ_BAAAMZ010000018.1"/>
</dbReference>
<protein>
    <submittedName>
        <fullName evidence="5">Uncharacterized protein DUF4352</fullName>
    </submittedName>
</protein>
<proteinExistence type="predicted"/>